<dbReference type="AlphaFoldDB" id="A0A7S2H1W7"/>
<dbReference type="EMBL" id="HBGS01056048">
    <property type="protein sequence ID" value="CAD9477989.1"/>
    <property type="molecule type" value="Transcribed_RNA"/>
</dbReference>
<evidence type="ECO:0000256" key="1">
    <source>
        <dbReference type="SAM" id="MobiDB-lite"/>
    </source>
</evidence>
<proteinExistence type="predicted"/>
<organism evidence="2">
    <name type="scientific">Octactis speculum</name>
    <dbReference type="NCBI Taxonomy" id="3111310"/>
    <lineage>
        <taxon>Eukaryota</taxon>
        <taxon>Sar</taxon>
        <taxon>Stramenopiles</taxon>
        <taxon>Ochrophyta</taxon>
        <taxon>Dictyochophyceae</taxon>
        <taxon>Dictyochales</taxon>
        <taxon>Dictyochaceae</taxon>
        <taxon>Octactis</taxon>
    </lineage>
</organism>
<name>A0A7S2H1W7_9STRA</name>
<reference evidence="2" key="1">
    <citation type="submission" date="2021-01" db="EMBL/GenBank/DDBJ databases">
        <authorList>
            <person name="Corre E."/>
            <person name="Pelletier E."/>
            <person name="Niang G."/>
            <person name="Scheremetjew M."/>
            <person name="Finn R."/>
            <person name="Kale V."/>
            <person name="Holt S."/>
            <person name="Cochrane G."/>
            <person name="Meng A."/>
            <person name="Brown T."/>
            <person name="Cohen L."/>
        </authorList>
    </citation>
    <scope>NUCLEOTIDE SEQUENCE</scope>
    <source>
        <strain evidence="2">CCMP1381</strain>
    </source>
</reference>
<sequence>MERVRETEAVPTKLFGWRFFEATRCSKDVLVAARRDLESLGAASVPPESIDRFFSSWAQAVDGRGTLDVGLQGELQSLVWSTDLKASIRAKRAARQREVKERNSRLVTIEKKGPGGEGGYLRSFPFK</sequence>
<protein>
    <submittedName>
        <fullName evidence="2">Uncharacterized protein</fullName>
    </submittedName>
</protein>
<evidence type="ECO:0000313" key="2">
    <source>
        <dbReference type="EMBL" id="CAD9477989.1"/>
    </source>
</evidence>
<accession>A0A7S2H1W7</accession>
<gene>
    <name evidence="2" type="ORF">DSPE1174_LOCUS29161</name>
</gene>
<feature type="compositionally biased region" description="Basic and acidic residues" evidence="1">
    <location>
        <begin position="105"/>
        <end position="114"/>
    </location>
</feature>
<feature type="region of interest" description="Disordered" evidence="1">
    <location>
        <begin position="105"/>
        <end position="127"/>
    </location>
</feature>